<dbReference type="GO" id="GO:1905515">
    <property type="term" value="P:non-motile cilium assembly"/>
    <property type="evidence" value="ECO:0007669"/>
    <property type="project" value="TreeGrafter"/>
</dbReference>
<feature type="domain" description="HIG1" evidence="8">
    <location>
        <begin position="4"/>
        <end position="99"/>
    </location>
</feature>
<feature type="compositionally biased region" description="Polar residues" evidence="6">
    <location>
        <begin position="561"/>
        <end position="580"/>
    </location>
</feature>
<dbReference type="InterPro" id="IPR038929">
    <property type="entry name" value="CCDC13"/>
</dbReference>
<comment type="subcellular location">
    <subcellularLocation>
        <location evidence="1">Mitochondrion</location>
    </subcellularLocation>
</comment>
<keyword evidence="10" id="KW-1185">Reference proteome</keyword>
<dbReference type="Proteomes" id="UP001153269">
    <property type="component" value="Unassembled WGS sequence"/>
</dbReference>
<keyword evidence="3 7" id="KW-1133">Transmembrane helix</keyword>
<dbReference type="PANTHER" id="PTHR31935:SF1">
    <property type="entry name" value="COILED-COIL DOMAIN-CONTAINING PROTEIN 13"/>
    <property type="match status" value="1"/>
</dbReference>
<keyword evidence="2 7" id="KW-0812">Transmembrane</keyword>
<feature type="region of interest" description="Disordered" evidence="6">
    <location>
        <begin position="497"/>
        <end position="516"/>
    </location>
</feature>
<proteinExistence type="predicted"/>
<organism evidence="9 10">
    <name type="scientific">Pleuronectes platessa</name>
    <name type="common">European plaice</name>
    <dbReference type="NCBI Taxonomy" id="8262"/>
    <lineage>
        <taxon>Eukaryota</taxon>
        <taxon>Metazoa</taxon>
        <taxon>Chordata</taxon>
        <taxon>Craniata</taxon>
        <taxon>Vertebrata</taxon>
        <taxon>Euteleostomi</taxon>
        <taxon>Actinopterygii</taxon>
        <taxon>Neopterygii</taxon>
        <taxon>Teleostei</taxon>
        <taxon>Neoteleostei</taxon>
        <taxon>Acanthomorphata</taxon>
        <taxon>Carangaria</taxon>
        <taxon>Pleuronectiformes</taxon>
        <taxon>Pleuronectoidei</taxon>
        <taxon>Pleuronectidae</taxon>
        <taxon>Pleuronectes</taxon>
    </lineage>
</organism>
<feature type="transmembrane region" description="Helical" evidence="7">
    <location>
        <begin position="72"/>
        <end position="90"/>
    </location>
</feature>
<name>A0A9N7TW81_PLEPL</name>
<evidence type="ECO:0000256" key="1">
    <source>
        <dbReference type="ARBA" id="ARBA00004173"/>
    </source>
</evidence>
<protein>
    <recommendedName>
        <fullName evidence="8">HIG1 domain-containing protein</fullName>
    </recommendedName>
</protein>
<dbReference type="GO" id="GO:0031122">
    <property type="term" value="P:cytoplasmic microtubule organization"/>
    <property type="evidence" value="ECO:0007669"/>
    <property type="project" value="TreeGrafter"/>
</dbReference>
<keyword evidence="4 7" id="KW-0472">Membrane</keyword>
<feature type="coiled-coil region" evidence="5">
    <location>
        <begin position="295"/>
        <end position="329"/>
    </location>
</feature>
<feature type="region of interest" description="Disordered" evidence="6">
    <location>
        <begin position="751"/>
        <end position="784"/>
    </location>
</feature>
<feature type="coiled-coil region" evidence="5">
    <location>
        <begin position="362"/>
        <end position="396"/>
    </location>
</feature>
<dbReference type="GO" id="GO:0005739">
    <property type="term" value="C:mitochondrion"/>
    <property type="evidence" value="ECO:0007669"/>
    <property type="project" value="UniProtKB-SubCell"/>
</dbReference>
<evidence type="ECO:0000256" key="4">
    <source>
        <dbReference type="ARBA" id="ARBA00023136"/>
    </source>
</evidence>
<evidence type="ECO:0000259" key="8">
    <source>
        <dbReference type="PROSITE" id="PS51503"/>
    </source>
</evidence>
<feature type="coiled-coil region" evidence="5">
    <location>
        <begin position="589"/>
        <end position="623"/>
    </location>
</feature>
<feature type="compositionally biased region" description="Basic and acidic residues" evidence="6">
    <location>
        <begin position="497"/>
        <end position="511"/>
    </location>
</feature>
<evidence type="ECO:0000256" key="3">
    <source>
        <dbReference type="ARBA" id="ARBA00022989"/>
    </source>
</evidence>
<feature type="coiled-coil region" evidence="5">
    <location>
        <begin position="712"/>
        <end position="746"/>
    </location>
</feature>
<evidence type="ECO:0000313" key="10">
    <source>
        <dbReference type="Proteomes" id="UP001153269"/>
    </source>
</evidence>
<dbReference type="Pfam" id="PF04588">
    <property type="entry name" value="HIG_1_N"/>
    <property type="match status" value="1"/>
</dbReference>
<dbReference type="PROSITE" id="PS51503">
    <property type="entry name" value="HIG1"/>
    <property type="match status" value="1"/>
</dbReference>
<dbReference type="EMBL" id="CADEAL010000406">
    <property type="protein sequence ID" value="CAB1419723.1"/>
    <property type="molecule type" value="Genomic_DNA"/>
</dbReference>
<gene>
    <name evidence="9" type="ORF">PLEPLA_LOCUS7574</name>
</gene>
<keyword evidence="5" id="KW-0175">Coiled coil</keyword>
<dbReference type="AlphaFoldDB" id="A0A9N7TW81"/>
<feature type="region of interest" description="Disordered" evidence="6">
    <location>
        <begin position="556"/>
        <end position="581"/>
    </location>
</feature>
<dbReference type="Gene3D" id="6.10.140.1320">
    <property type="match status" value="1"/>
</dbReference>
<evidence type="ECO:0000256" key="6">
    <source>
        <dbReference type="SAM" id="MobiDB-lite"/>
    </source>
</evidence>
<sequence>MLKDATQTHLNQTVRMSTYTENESKFMRKAKENPFVPVGLAGFFAIVGYRLIKMKSRGDTKMSVHLIHMRVAAQGFVVGAMTLGVLYTMYRDYIVKPRELKAAENKGNYQSDRGGAGLHSCSREISVFGGPLPWTRRRRSQWGSCFTFTQNAAETNILRLVHHVTEPQIMARYDELDELRLQFQTLQKQQEKRKLDRKKEKEPDKLNVEVTQEYSGVLKQDIQADHQPANKKHVQDDEPNLLDELRELKDENGCLFKLLGEKDFEITHLKRKREEERLALAGTSGLAGDAAATRIVDLSKKNRELSSEINREKTRSKQNSNRIKELEKELQSALVHSPPGQNTDTKSQIKRLSEDCEENPAVKSLQEKLAAAKLRSAECRNQVQSLKQELKVAQKVLISEVGEEVNLQQLLSCPGSFRGRAQQILVLQTKVRDLEQQLNQSTQRRQPSVLSVEDEFLGTGVLLKTPPQERNLSYIRSMEKEKREAFERISVEYENLQKDHEDGKKKMEASKARNKSLSAEMKTLKVQVSTLLEKGKHDNELVDALLKQQTQMQEVLRRLSRQQSGQSKELQQNPSNLRSSESAEHYALVQNLKQIVAEREETIKELQEEIQQLSLQEEGESSHKTICTAGFLPEEGDINKRITSSGSLSKFGHKLVLPSVKSSSEFKGPGSSKCPQCSADVSALMTQCSEYKVLCVEKDRLSELVNILQTKEKDWTQRCAEAEHKYQEERRRMVTLEQQLERTELDSNVPCGRLAGPHWTERESATRQKYQRSGQDEESLYAQGNRKGLVLNTSWMEGEAHSNVAE</sequence>
<evidence type="ECO:0000256" key="5">
    <source>
        <dbReference type="SAM" id="Coils"/>
    </source>
</evidence>
<feature type="transmembrane region" description="Helical" evidence="7">
    <location>
        <begin position="34"/>
        <end position="52"/>
    </location>
</feature>
<evidence type="ECO:0000256" key="7">
    <source>
        <dbReference type="SAM" id="Phobius"/>
    </source>
</evidence>
<dbReference type="InterPro" id="IPR007667">
    <property type="entry name" value="Hypoxia_induced_domain"/>
</dbReference>
<evidence type="ECO:0000313" key="9">
    <source>
        <dbReference type="EMBL" id="CAB1419723.1"/>
    </source>
</evidence>
<evidence type="ECO:0000256" key="2">
    <source>
        <dbReference type="ARBA" id="ARBA00022692"/>
    </source>
</evidence>
<dbReference type="GO" id="GO:0034451">
    <property type="term" value="C:centriolar satellite"/>
    <property type="evidence" value="ECO:0007669"/>
    <property type="project" value="TreeGrafter"/>
</dbReference>
<dbReference type="PANTHER" id="PTHR31935">
    <property type="entry name" value="COILED-COIL DOMAIN-CONTAINING PROTEIN 13"/>
    <property type="match status" value="1"/>
</dbReference>
<accession>A0A9N7TW81</accession>
<reference evidence="9" key="1">
    <citation type="submission" date="2020-03" db="EMBL/GenBank/DDBJ databases">
        <authorList>
            <person name="Weist P."/>
        </authorList>
    </citation>
    <scope>NUCLEOTIDE SEQUENCE</scope>
</reference>
<feature type="region of interest" description="Disordered" evidence="6">
    <location>
        <begin position="329"/>
        <end position="354"/>
    </location>
</feature>
<comment type="caution">
    <text evidence="9">The sequence shown here is derived from an EMBL/GenBank/DDBJ whole genome shotgun (WGS) entry which is preliminary data.</text>
</comment>